<sequence>MTGPVPGAVPAGGRVDLAFPFGFDARGRTAEPADYEAHIRGLLEQLLFTNPGERVNRPDFGCGLLQLLFAPNSLELAATVEYTARAAVQRWLGDLLDLTELRATVDGPVLAVSVSYTVSRTGRQAEARFVREVPQ</sequence>
<proteinExistence type="predicted"/>
<reference evidence="2 3" key="1">
    <citation type="submission" date="2022-10" db="EMBL/GenBank/DDBJ databases">
        <title>The complete genomes of actinobacterial strains from the NBC collection.</title>
        <authorList>
            <person name="Joergensen T.S."/>
            <person name="Alvarez Arevalo M."/>
            <person name="Sterndorff E.B."/>
            <person name="Faurdal D."/>
            <person name="Vuksanovic O."/>
            <person name="Mourched A.-S."/>
            <person name="Charusanti P."/>
            <person name="Shaw S."/>
            <person name="Blin K."/>
            <person name="Weber T."/>
        </authorList>
    </citation>
    <scope>NUCLEOTIDE SEQUENCE [LARGE SCALE GENOMIC DNA]</scope>
    <source>
        <strain evidence="2 3">NBC 01753</strain>
    </source>
</reference>
<dbReference type="Gene3D" id="3.10.450.40">
    <property type="match status" value="1"/>
</dbReference>
<accession>A0ABZ1GFL6</accession>
<keyword evidence="3" id="KW-1185">Reference proteome</keyword>
<dbReference type="GeneID" id="91541605"/>
<protein>
    <submittedName>
        <fullName evidence="2">GPW/gp25 family protein</fullName>
    </submittedName>
</protein>
<gene>
    <name evidence="2" type="ORF">OIE73_03505</name>
</gene>
<name>A0ABZ1GFL6_9ACTN</name>
<dbReference type="InterPro" id="IPR007048">
    <property type="entry name" value="IraD/Gp25-like"/>
</dbReference>
<evidence type="ECO:0000313" key="2">
    <source>
        <dbReference type="EMBL" id="WSD04912.1"/>
    </source>
</evidence>
<dbReference type="Pfam" id="PF04965">
    <property type="entry name" value="GPW_gp25"/>
    <property type="match status" value="1"/>
</dbReference>
<dbReference type="SUPFAM" id="SSF160719">
    <property type="entry name" value="gpW/gp25-like"/>
    <property type="match status" value="1"/>
</dbReference>
<dbReference type="Proteomes" id="UP001335325">
    <property type="component" value="Chromosome"/>
</dbReference>
<dbReference type="EMBL" id="CP109134">
    <property type="protein sequence ID" value="WSD04912.1"/>
    <property type="molecule type" value="Genomic_DNA"/>
</dbReference>
<feature type="domain" description="IraD/Gp25-like" evidence="1">
    <location>
        <begin position="34"/>
        <end position="121"/>
    </location>
</feature>
<organism evidence="2 3">
    <name type="scientific">Streptomyces hirsutus</name>
    <dbReference type="NCBI Taxonomy" id="35620"/>
    <lineage>
        <taxon>Bacteria</taxon>
        <taxon>Bacillati</taxon>
        <taxon>Actinomycetota</taxon>
        <taxon>Actinomycetes</taxon>
        <taxon>Kitasatosporales</taxon>
        <taxon>Streptomycetaceae</taxon>
        <taxon>Streptomyces</taxon>
    </lineage>
</organism>
<dbReference type="RefSeq" id="WP_326751206.1">
    <property type="nucleotide sequence ID" value="NZ_CP109134.1"/>
</dbReference>
<evidence type="ECO:0000313" key="3">
    <source>
        <dbReference type="Proteomes" id="UP001335325"/>
    </source>
</evidence>
<evidence type="ECO:0000259" key="1">
    <source>
        <dbReference type="Pfam" id="PF04965"/>
    </source>
</evidence>